<reference evidence="2" key="1">
    <citation type="submission" date="2014-05" db="EMBL/GenBank/DDBJ databases">
        <title>The transcriptome of the halophilic microalga Tetraselmis sp. GSL018 isolated from the Great Salt Lake, Utah.</title>
        <authorList>
            <person name="Jinkerson R.E."/>
            <person name="D'Adamo S."/>
            <person name="Posewitz M.C."/>
        </authorList>
    </citation>
    <scope>NUCLEOTIDE SEQUENCE</scope>
    <source>
        <strain evidence="2">GSL018</strain>
    </source>
</reference>
<evidence type="ECO:0000313" key="1">
    <source>
        <dbReference type="EMBL" id="JAC62160.1"/>
    </source>
</evidence>
<sequence>MNMTPAGLPTNLRDQLTGMMEAAPQDMTSEIRPGCVLLTVDVRMSTAGESLAAQKALLRNLRAALADGGCGGPASAWWRLHDMDLQLPGASAQVRDGRVACLSETAPSLRIESAQPAAWWSSSVALEVSGLSSSEGLAVLCRVNGSSHELEILDTKEARPGVLQVRAR</sequence>
<gene>
    <name evidence="1" type="ORF">TSPGSL018_24134</name>
    <name evidence="2" type="ORF">TSPGSL018_5430</name>
</gene>
<proteinExistence type="predicted"/>
<name>A0A061RA59_9CHLO</name>
<dbReference type="AlphaFoldDB" id="A0A061RA59"/>
<evidence type="ECO:0000313" key="2">
    <source>
        <dbReference type="EMBL" id="JAC69842.1"/>
    </source>
</evidence>
<dbReference type="EMBL" id="GBEZ01016404">
    <property type="protein sequence ID" value="JAC69842.1"/>
    <property type="molecule type" value="Transcribed_RNA"/>
</dbReference>
<protein>
    <submittedName>
        <fullName evidence="2">Uncharacterized protein</fullName>
    </submittedName>
</protein>
<accession>A0A061RA59</accession>
<dbReference type="EMBL" id="GBEZ01024873">
    <property type="protein sequence ID" value="JAC62160.1"/>
    <property type="molecule type" value="Transcribed_RNA"/>
</dbReference>
<organism evidence="2">
    <name type="scientific">Tetraselmis sp. GSL018</name>
    <dbReference type="NCBI Taxonomy" id="582737"/>
    <lineage>
        <taxon>Eukaryota</taxon>
        <taxon>Viridiplantae</taxon>
        <taxon>Chlorophyta</taxon>
        <taxon>core chlorophytes</taxon>
        <taxon>Chlorodendrophyceae</taxon>
        <taxon>Chlorodendrales</taxon>
        <taxon>Chlorodendraceae</taxon>
        <taxon>Tetraselmis</taxon>
    </lineage>
</organism>